<dbReference type="InterPro" id="IPR003593">
    <property type="entry name" value="AAA+_ATPase"/>
</dbReference>
<dbReference type="InterPro" id="IPR017871">
    <property type="entry name" value="ABC_transporter-like_CS"/>
</dbReference>
<keyword evidence="1" id="KW-0813">Transport</keyword>
<keyword evidence="7" id="KW-1185">Reference proteome</keyword>
<dbReference type="PROSITE" id="PS50893">
    <property type="entry name" value="ABC_TRANSPORTER_2"/>
    <property type="match status" value="1"/>
</dbReference>
<dbReference type="InterPro" id="IPR027417">
    <property type="entry name" value="P-loop_NTPase"/>
</dbReference>
<reference evidence="7" key="1">
    <citation type="journal article" date="2019" name="Int. J. Syst. Evol. Microbiol.">
        <title>The Global Catalogue of Microorganisms (GCM) 10K type strain sequencing project: providing services to taxonomists for standard genome sequencing and annotation.</title>
        <authorList>
            <consortium name="The Broad Institute Genomics Platform"/>
            <consortium name="The Broad Institute Genome Sequencing Center for Infectious Disease"/>
            <person name="Wu L."/>
            <person name="Ma J."/>
        </authorList>
    </citation>
    <scope>NUCLEOTIDE SEQUENCE [LARGE SCALE GENOMIC DNA]</scope>
    <source>
        <strain evidence="7">KACC 12508</strain>
    </source>
</reference>
<dbReference type="PANTHER" id="PTHR43023:SF3">
    <property type="entry name" value="PROTEIN TRIGALACTOSYLDIACYLGLYCEROL 3, CHLOROPLASTIC"/>
    <property type="match status" value="1"/>
</dbReference>
<dbReference type="InterPro" id="IPR003439">
    <property type="entry name" value="ABC_transporter-like_ATP-bd"/>
</dbReference>
<dbReference type="Gene3D" id="3.40.50.300">
    <property type="entry name" value="P-loop containing nucleotide triphosphate hydrolases"/>
    <property type="match status" value="1"/>
</dbReference>
<keyword evidence="2" id="KW-1003">Cell membrane</keyword>
<evidence type="ECO:0000256" key="3">
    <source>
        <dbReference type="ARBA" id="ARBA00022741"/>
    </source>
</evidence>
<evidence type="ECO:0000256" key="1">
    <source>
        <dbReference type="ARBA" id="ARBA00022448"/>
    </source>
</evidence>
<dbReference type="PANTHER" id="PTHR43023">
    <property type="entry name" value="PROTEIN TRIGALACTOSYLDIACYLGLYCEROL 3, CHLOROPLASTIC"/>
    <property type="match status" value="1"/>
</dbReference>
<dbReference type="Proteomes" id="UP001596542">
    <property type="component" value="Unassembled WGS sequence"/>
</dbReference>
<dbReference type="GO" id="GO:0005524">
    <property type="term" value="F:ATP binding"/>
    <property type="evidence" value="ECO:0007669"/>
    <property type="project" value="UniProtKB-KW"/>
</dbReference>
<dbReference type="Pfam" id="PF00005">
    <property type="entry name" value="ABC_tran"/>
    <property type="match status" value="1"/>
</dbReference>
<proteinExistence type="predicted"/>
<evidence type="ECO:0000256" key="4">
    <source>
        <dbReference type="ARBA" id="ARBA00022840"/>
    </source>
</evidence>
<feature type="domain" description="ABC transporter" evidence="5">
    <location>
        <begin position="16"/>
        <end position="253"/>
    </location>
</feature>
<keyword evidence="2" id="KW-0472">Membrane</keyword>
<dbReference type="RefSeq" id="WP_382272551.1">
    <property type="nucleotide sequence ID" value="NZ_JBHTBU010000002.1"/>
</dbReference>
<keyword evidence="3" id="KW-0547">Nucleotide-binding</keyword>
<protein>
    <submittedName>
        <fullName evidence="6">ABC transporter ATP-binding protein</fullName>
    </submittedName>
</protein>
<evidence type="ECO:0000313" key="6">
    <source>
        <dbReference type="EMBL" id="MFC7289224.1"/>
    </source>
</evidence>
<dbReference type="EMBL" id="JBHTBU010000002">
    <property type="protein sequence ID" value="MFC7289224.1"/>
    <property type="molecule type" value="Genomic_DNA"/>
</dbReference>
<evidence type="ECO:0000313" key="7">
    <source>
        <dbReference type="Proteomes" id="UP001596542"/>
    </source>
</evidence>
<dbReference type="SUPFAM" id="SSF52540">
    <property type="entry name" value="P-loop containing nucleoside triphosphate hydrolases"/>
    <property type="match status" value="1"/>
</dbReference>
<comment type="caution">
    <text evidence="6">The sequence shown here is derived from an EMBL/GenBank/DDBJ whole genome shotgun (WGS) entry which is preliminary data.</text>
</comment>
<organism evidence="6 7">
    <name type="scientific">Herminiimonas glaciei</name>
    <dbReference type="NCBI Taxonomy" id="523788"/>
    <lineage>
        <taxon>Bacteria</taxon>
        <taxon>Pseudomonadati</taxon>
        <taxon>Pseudomonadota</taxon>
        <taxon>Betaproteobacteria</taxon>
        <taxon>Burkholderiales</taxon>
        <taxon>Oxalobacteraceae</taxon>
        <taxon>Herminiimonas</taxon>
    </lineage>
</organism>
<accession>A0ABW2IDX6</accession>
<gene>
    <name evidence="6" type="ORF">ACFQPC_14340</name>
</gene>
<evidence type="ECO:0000256" key="2">
    <source>
        <dbReference type="ARBA" id="ARBA00022475"/>
    </source>
</evidence>
<dbReference type="PROSITE" id="PS00211">
    <property type="entry name" value="ABC_TRANSPORTER_1"/>
    <property type="match status" value="1"/>
</dbReference>
<sequence length="279" mass="30838">MSACTDDHTDNPQTIIEIDNLSTRFGDVVVHEHLSLKINQGEIVSLVGGSGSGKTVLLRQMLGLNQPASGSVRVFGEDINRIDAEHLQQLRNRWGMLFQQGALFSALTVFDNVAQPMRELRVLPKQLIRDAALLKLQMAGIGPEHALKMPSDLSGGMIKRVALARALALEPELLFLDEPTAGLDPNASESFVSLIRELRDEMHLTVVMVTHDLDTLFALSSRVAVLADKHIIAYCRPDKVVEFKHPFIETFFRGERGQRAFEALPDKPDQPKGGESQSL</sequence>
<dbReference type="SMART" id="SM00382">
    <property type="entry name" value="AAA"/>
    <property type="match status" value="1"/>
</dbReference>
<name>A0ABW2IDX6_9BURK</name>
<evidence type="ECO:0000259" key="5">
    <source>
        <dbReference type="PROSITE" id="PS50893"/>
    </source>
</evidence>
<keyword evidence="4 6" id="KW-0067">ATP-binding</keyword>